<reference evidence="2 3" key="1">
    <citation type="submission" date="2020-04" db="EMBL/GenBank/DDBJ databases">
        <title>Perkinsus olseni comparative genomics.</title>
        <authorList>
            <person name="Bogema D.R."/>
        </authorList>
    </citation>
    <scope>NUCLEOTIDE SEQUENCE [LARGE SCALE GENOMIC DNA]</scope>
    <source>
        <strain evidence="2">00978-12</strain>
    </source>
</reference>
<sequence>MYTILTWLATLVLFPLMNARLVGKFAAIGDLTFHLVLVVNEDARSHDITVDVIFGCRSCRPCDTYMLGAAGPFPAMAKPPGSNDYIIDYNGGAGNSTLSVYAQVEEACSGVMAKDDLSVFKYNPDDTITTTVAGRTMVIKRVDTEYATLYRYRSSDIQMDWIVTTYRRALDPIWSNLAESTSPVVFYASLDPITRCGRARLTMYDDDMDMDRDETYFPSVIYRIGDGGGYRSDEWEEYKQYISRVCGKNLEPNDLTYVMRTTQNTAMTEFEESPRAASSVLIAKPRLSCPNDAFVNTRKTMA</sequence>
<comment type="caution">
    <text evidence="2">The sequence shown here is derived from an EMBL/GenBank/DDBJ whole genome shotgun (WGS) entry which is preliminary data.</text>
</comment>
<organism evidence="2 3">
    <name type="scientific">Perkinsus olseni</name>
    <name type="common">Perkinsus atlanticus</name>
    <dbReference type="NCBI Taxonomy" id="32597"/>
    <lineage>
        <taxon>Eukaryota</taxon>
        <taxon>Sar</taxon>
        <taxon>Alveolata</taxon>
        <taxon>Perkinsozoa</taxon>
        <taxon>Perkinsea</taxon>
        <taxon>Perkinsida</taxon>
        <taxon>Perkinsidae</taxon>
        <taxon>Perkinsus</taxon>
    </lineage>
</organism>
<accession>A0A7J6P1C3</accession>
<dbReference type="EMBL" id="JABANP010000112">
    <property type="protein sequence ID" value="KAF4689912.1"/>
    <property type="molecule type" value="Genomic_DNA"/>
</dbReference>
<name>A0A7J6P1C3_PEROL</name>
<feature type="signal peptide" evidence="1">
    <location>
        <begin position="1"/>
        <end position="19"/>
    </location>
</feature>
<protein>
    <submittedName>
        <fullName evidence="2">Uncharacterized protein</fullName>
    </submittedName>
</protein>
<gene>
    <name evidence="2" type="ORF">FOZ60_001014</name>
</gene>
<evidence type="ECO:0000313" key="3">
    <source>
        <dbReference type="Proteomes" id="UP000541610"/>
    </source>
</evidence>
<keyword evidence="1" id="KW-0732">Signal</keyword>
<evidence type="ECO:0000313" key="2">
    <source>
        <dbReference type="EMBL" id="KAF4689912.1"/>
    </source>
</evidence>
<evidence type="ECO:0000256" key="1">
    <source>
        <dbReference type="SAM" id="SignalP"/>
    </source>
</evidence>
<feature type="chain" id="PRO_5029525191" evidence="1">
    <location>
        <begin position="20"/>
        <end position="302"/>
    </location>
</feature>
<dbReference type="OrthoDB" id="10290916at2759"/>
<dbReference type="AlphaFoldDB" id="A0A7J6P1C3"/>
<dbReference type="Proteomes" id="UP000541610">
    <property type="component" value="Unassembled WGS sequence"/>
</dbReference>
<proteinExistence type="predicted"/>